<comment type="similarity">
    <text evidence="2">Belongs to the complex I subunit 4 family.</text>
</comment>
<dbReference type="Pfam" id="PF00361">
    <property type="entry name" value="Proton_antipo_M"/>
    <property type="match status" value="1"/>
</dbReference>
<dbReference type="GO" id="GO:0008137">
    <property type="term" value="F:NADH dehydrogenase (ubiquinone) activity"/>
    <property type="evidence" value="ECO:0007669"/>
    <property type="project" value="InterPro"/>
</dbReference>
<feature type="transmembrane region" description="Helical" evidence="7">
    <location>
        <begin position="463"/>
        <end position="487"/>
    </location>
</feature>
<dbReference type="NCBIfam" id="TIGR01972">
    <property type="entry name" value="NDH_I_M"/>
    <property type="match status" value="1"/>
</dbReference>
<sequence>MVDSSYYLMVATFMPLILSPVIYFLGKHKGVNITTWSTFGILAVSTILVIIPCIDLGSGGSYQEVFDWSQLGHFGLKLDGLSIPFAITIYLLSTIIVIYSKPYMVRKILIQFDQLKNSKSADSSTYNDIENDLYAAKDGNSLSTLMLTTDQKSYLNEQLGLYYSLYLVFAMGMLGTVLATNLFEFYVFFELMLVPSFFLIAFFGYGKRKRTSLMFFFWAHVGAVIMLLGLLAMGFLSGGFDFDEVKANVSQIPSPWIAVIVAALIIGFAVKLGAFLVHIWLPDSYTDAPTPITVLISSAMTGIGAYGLVRIWIDLLAGPGNYSDYAIYVNIWGLITMIYGGAMALMQKDIKRVLAYSSISSMGYLLFGIGSESILGISGAIFMYVSHALGKGLLFMMAGAIILQTGTRNMDKLGGLGGKMPYTAVFAMIGGLTIIGVPITSGFMSEWVLFNGALQNAVVDWSVLKTVSFALAISATILTSAYILWMYKRIFYGVVPETLKNVRDSSKYVLITMGILASLTLILGVYPDLLYKPIIGYVQNLYEETSDELKPIKITPGSSNALSNTTEANLGREQPGQINNVTSNTEIITMKKTHLISGNHLVSYVTI</sequence>
<keyword evidence="3" id="KW-1003">Cell membrane</keyword>
<dbReference type="PANTHER" id="PTHR42703:SF1">
    <property type="entry name" value="NA(+)_H(+) ANTIPORTER SUBUNIT D1"/>
    <property type="match status" value="1"/>
</dbReference>
<dbReference type="AlphaFoldDB" id="A0A484IES9"/>
<feature type="domain" description="NADH:quinone oxidoreductase/Mrp antiporter transmembrane" evidence="8">
    <location>
        <begin position="179"/>
        <end position="464"/>
    </location>
</feature>
<keyword evidence="6 7" id="KW-0472">Membrane</keyword>
<feature type="transmembrane region" description="Helical" evidence="7">
    <location>
        <begin position="256"/>
        <end position="280"/>
    </location>
</feature>
<dbReference type="GeneID" id="39422046"/>
<dbReference type="RefSeq" id="WP_134485228.1">
    <property type="nucleotide sequence ID" value="NZ_LR216287.1"/>
</dbReference>
<evidence type="ECO:0000256" key="1">
    <source>
        <dbReference type="ARBA" id="ARBA00004651"/>
    </source>
</evidence>
<dbReference type="PRINTS" id="PR01437">
    <property type="entry name" value="NUOXDRDTASE4"/>
</dbReference>
<feature type="transmembrane region" description="Helical" evidence="7">
    <location>
        <begin position="6"/>
        <end position="26"/>
    </location>
</feature>
<evidence type="ECO:0000256" key="6">
    <source>
        <dbReference type="ARBA" id="ARBA00023136"/>
    </source>
</evidence>
<comment type="subcellular location">
    <subcellularLocation>
        <location evidence="1">Cell membrane</location>
        <topology evidence="1">Multi-pass membrane protein</topology>
    </subcellularLocation>
</comment>
<dbReference type="EMBL" id="LR216287">
    <property type="protein sequence ID" value="VFJ15258.1"/>
    <property type="molecule type" value="Genomic_DNA"/>
</dbReference>
<dbReference type="PANTHER" id="PTHR42703">
    <property type="entry name" value="NADH DEHYDROGENASE"/>
    <property type="match status" value="1"/>
</dbReference>
<feature type="transmembrane region" description="Helical" evidence="7">
    <location>
        <begin position="325"/>
        <end position="346"/>
    </location>
</feature>
<dbReference type="InterPro" id="IPR050586">
    <property type="entry name" value="CPA3_Na-H_Antiporter_D"/>
</dbReference>
<feature type="transmembrane region" description="Helical" evidence="7">
    <location>
        <begin position="508"/>
        <end position="526"/>
    </location>
</feature>
<evidence type="ECO:0000256" key="3">
    <source>
        <dbReference type="ARBA" id="ARBA00022475"/>
    </source>
</evidence>
<keyword evidence="9" id="KW-0560">Oxidoreductase</keyword>
<dbReference type="GO" id="GO:0016491">
    <property type="term" value="F:oxidoreductase activity"/>
    <property type="evidence" value="ECO:0007669"/>
    <property type="project" value="UniProtKB-KW"/>
</dbReference>
<feature type="transmembrane region" description="Helical" evidence="7">
    <location>
        <begin position="424"/>
        <end position="443"/>
    </location>
</feature>
<organism evidence="9 10">
    <name type="scientific">Candidatus Nitrosocosmicus franklandianus</name>
    <dbReference type="NCBI Taxonomy" id="1798806"/>
    <lineage>
        <taxon>Archaea</taxon>
        <taxon>Nitrososphaerota</taxon>
        <taxon>Nitrososphaeria</taxon>
        <taxon>Nitrososphaerales</taxon>
        <taxon>Nitrososphaeraceae</taxon>
        <taxon>Candidatus Nitrosocosmicus</taxon>
    </lineage>
</organism>
<dbReference type="GO" id="GO:0005886">
    <property type="term" value="C:plasma membrane"/>
    <property type="evidence" value="ECO:0007669"/>
    <property type="project" value="UniProtKB-SubCell"/>
</dbReference>
<gene>
    <name evidence="9" type="primary">hyfB</name>
    <name evidence="9" type="ORF">NFRAN_2935</name>
</gene>
<evidence type="ECO:0000259" key="8">
    <source>
        <dbReference type="Pfam" id="PF00361"/>
    </source>
</evidence>
<dbReference type="GO" id="GO:0042773">
    <property type="term" value="P:ATP synthesis coupled electron transport"/>
    <property type="evidence" value="ECO:0007669"/>
    <property type="project" value="InterPro"/>
</dbReference>
<feature type="transmembrane region" description="Helical" evidence="7">
    <location>
        <begin position="353"/>
        <end position="375"/>
    </location>
</feature>
<evidence type="ECO:0000256" key="7">
    <source>
        <dbReference type="SAM" id="Phobius"/>
    </source>
</evidence>
<evidence type="ECO:0000256" key="2">
    <source>
        <dbReference type="ARBA" id="ARBA00009025"/>
    </source>
</evidence>
<feature type="transmembrane region" description="Helical" evidence="7">
    <location>
        <begin position="38"/>
        <end position="61"/>
    </location>
</feature>
<dbReference type="EC" id="1.-.-.-" evidence="9"/>
<protein>
    <submittedName>
        <fullName evidence="9">Hydrogenase-4 component B</fullName>
        <ecNumber evidence="9">1.-.-.-</ecNumber>
    </submittedName>
</protein>
<dbReference type="InterPro" id="IPR001750">
    <property type="entry name" value="ND/Mrp_TM"/>
</dbReference>
<keyword evidence="4 7" id="KW-0812">Transmembrane</keyword>
<keyword evidence="10" id="KW-1185">Reference proteome</keyword>
<dbReference type="InterPro" id="IPR003918">
    <property type="entry name" value="NADH_UbQ_OxRdtase"/>
</dbReference>
<feature type="transmembrane region" description="Helical" evidence="7">
    <location>
        <begin position="185"/>
        <end position="206"/>
    </location>
</feature>
<feature type="transmembrane region" description="Helical" evidence="7">
    <location>
        <begin position="81"/>
        <end position="99"/>
    </location>
</feature>
<accession>A0A484IES9</accession>
<dbReference type="Proteomes" id="UP000294299">
    <property type="component" value="Chromosome NFRAN"/>
</dbReference>
<feature type="transmembrane region" description="Helical" evidence="7">
    <location>
        <begin position="213"/>
        <end position="236"/>
    </location>
</feature>
<evidence type="ECO:0000313" key="9">
    <source>
        <dbReference type="EMBL" id="VFJ15258.1"/>
    </source>
</evidence>
<evidence type="ECO:0000256" key="5">
    <source>
        <dbReference type="ARBA" id="ARBA00022989"/>
    </source>
</evidence>
<feature type="transmembrane region" description="Helical" evidence="7">
    <location>
        <begin position="381"/>
        <end position="403"/>
    </location>
</feature>
<evidence type="ECO:0000256" key="4">
    <source>
        <dbReference type="ARBA" id="ARBA00022692"/>
    </source>
</evidence>
<keyword evidence="5 7" id="KW-1133">Transmembrane helix</keyword>
<dbReference type="KEGG" id="nfn:NFRAN_2935"/>
<evidence type="ECO:0000313" key="10">
    <source>
        <dbReference type="Proteomes" id="UP000294299"/>
    </source>
</evidence>
<feature type="transmembrane region" description="Helical" evidence="7">
    <location>
        <begin position="161"/>
        <end position="179"/>
    </location>
</feature>
<feature type="transmembrane region" description="Helical" evidence="7">
    <location>
        <begin position="292"/>
        <end position="313"/>
    </location>
</feature>
<reference evidence="9 10" key="1">
    <citation type="submission" date="2019-02" db="EMBL/GenBank/DDBJ databases">
        <authorList>
            <person name="Lehtovirta-Morley E L."/>
        </authorList>
    </citation>
    <scope>NUCLEOTIDE SEQUENCE [LARGE SCALE GENOMIC DNA]</scope>
    <source>
        <strain evidence="9">NFRAN1</strain>
    </source>
</reference>
<name>A0A484IES9_9ARCH</name>
<dbReference type="InterPro" id="IPR010227">
    <property type="entry name" value="NADH_Q_OxRdtase_chainM/4"/>
</dbReference>
<proteinExistence type="inferred from homology"/>